<dbReference type="InterPro" id="IPR006664">
    <property type="entry name" value="OMP_bac"/>
</dbReference>
<dbReference type="InterPro" id="IPR036737">
    <property type="entry name" value="OmpA-like_sf"/>
</dbReference>
<keyword evidence="2 4" id="KW-0472">Membrane</keyword>
<dbReference type="KEGG" id="als:DJ013_13100"/>
<keyword evidence="3" id="KW-0998">Cell outer membrane</keyword>
<dbReference type="PROSITE" id="PS51123">
    <property type="entry name" value="OMPA_2"/>
    <property type="match status" value="1"/>
</dbReference>
<dbReference type="Gene3D" id="3.30.1330.60">
    <property type="entry name" value="OmpA-like domain"/>
    <property type="match status" value="1"/>
</dbReference>
<evidence type="ECO:0000313" key="6">
    <source>
        <dbReference type="EMBL" id="AWV99051.1"/>
    </source>
</evidence>
<protein>
    <recommendedName>
        <fullName evidence="5">OmpA-like domain-containing protein</fullName>
    </recommendedName>
</protein>
<evidence type="ECO:0000256" key="1">
    <source>
        <dbReference type="ARBA" id="ARBA00004442"/>
    </source>
</evidence>
<dbReference type="InterPro" id="IPR009282">
    <property type="entry name" value="DUF937"/>
</dbReference>
<dbReference type="InterPro" id="IPR006665">
    <property type="entry name" value="OmpA-like"/>
</dbReference>
<proteinExistence type="predicted"/>
<dbReference type="CDD" id="cd07185">
    <property type="entry name" value="OmpA_C-like"/>
    <property type="match status" value="1"/>
</dbReference>
<dbReference type="Proteomes" id="UP000249873">
    <property type="component" value="Chromosome"/>
</dbReference>
<dbReference type="SUPFAM" id="SSF103088">
    <property type="entry name" value="OmpA-like"/>
    <property type="match status" value="1"/>
</dbReference>
<evidence type="ECO:0000259" key="5">
    <source>
        <dbReference type="PROSITE" id="PS51123"/>
    </source>
</evidence>
<dbReference type="PANTHER" id="PTHR30329:SF21">
    <property type="entry name" value="LIPOPROTEIN YIAD-RELATED"/>
    <property type="match status" value="1"/>
</dbReference>
<accession>A0A2Z4GD27</accession>
<name>A0A2Z4GD27_9BACT</name>
<dbReference type="InterPro" id="IPR050330">
    <property type="entry name" value="Bact_OuterMem_StrucFunc"/>
</dbReference>
<dbReference type="Pfam" id="PF06078">
    <property type="entry name" value="DUF937"/>
    <property type="match status" value="1"/>
</dbReference>
<feature type="domain" description="OmpA-like" evidence="5">
    <location>
        <begin position="357"/>
        <end position="473"/>
    </location>
</feature>
<evidence type="ECO:0000256" key="2">
    <source>
        <dbReference type="ARBA" id="ARBA00023136"/>
    </source>
</evidence>
<organism evidence="6 7">
    <name type="scientific">Arcticibacterium luteifluviistationis</name>
    <dbReference type="NCBI Taxonomy" id="1784714"/>
    <lineage>
        <taxon>Bacteria</taxon>
        <taxon>Pseudomonadati</taxon>
        <taxon>Bacteroidota</taxon>
        <taxon>Cytophagia</taxon>
        <taxon>Cytophagales</taxon>
        <taxon>Leadbetterellaceae</taxon>
        <taxon>Arcticibacterium</taxon>
    </lineage>
</organism>
<dbReference type="EMBL" id="CP029480">
    <property type="protein sequence ID" value="AWV99051.1"/>
    <property type="molecule type" value="Genomic_DNA"/>
</dbReference>
<evidence type="ECO:0000256" key="3">
    <source>
        <dbReference type="ARBA" id="ARBA00023237"/>
    </source>
</evidence>
<keyword evidence="7" id="KW-1185">Reference proteome</keyword>
<dbReference type="PRINTS" id="PR01021">
    <property type="entry name" value="OMPADOMAIN"/>
</dbReference>
<dbReference type="AlphaFoldDB" id="A0A2Z4GD27"/>
<evidence type="ECO:0000256" key="4">
    <source>
        <dbReference type="PROSITE-ProRule" id="PRU00473"/>
    </source>
</evidence>
<dbReference type="GO" id="GO:0009279">
    <property type="term" value="C:cell outer membrane"/>
    <property type="evidence" value="ECO:0007669"/>
    <property type="project" value="UniProtKB-SubCell"/>
</dbReference>
<evidence type="ECO:0000313" key="7">
    <source>
        <dbReference type="Proteomes" id="UP000249873"/>
    </source>
</evidence>
<dbReference type="PANTHER" id="PTHR30329">
    <property type="entry name" value="STATOR ELEMENT OF FLAGELLAR MOTOR COMPLEX"/>
    <property type="match status" value="1"/>
</dbReference>
<reference evidence="6 7" key="1">
    <citation type="submission" date="2018-05" db="EMBL/GenBank/DDBJ databases">
        <title>Complete genome sequence of Arcticibacterium luteifluviistationis SM1504T, a cytophagaceae bacterium isolated from Arctic surface seawater.</title>
        <authorList>
            <person name="Li Y."/>
            <person name="Qin Q.-L."/>
        </authorList>
    </citation>
    <scope>NUCLEOTIDE SEQUENCE [LARGE SCALE GENOMIC DNA]</scope>
    <source>
        <strain evidence="6 7">SM1504</strain>
    </source>
</reference>
<sequence length="473" mass="47303">MSFDGNIFFTIKPLLYMSINLLDLAKGYLSNAAVGQVSEFLGEDSSSVAKALSGALPTVLGGIMNQASTENGLGSLMGLLNQGGNSGILDNLGGVLGNQSKAADLLSGGSGLLSTLLGNNSGGIIDAIGSFSGLKKSSSSSIMSLVAPLLMGVIGKQVKSKGLGISGLASMLMGQKENVEAAMPAGLAGVSSMLNFGKLGDYKGSVSSAKAAIEDVSTGSAGGGNWMKWLLPILAILAAIWAFRTCSDDVADAAGIATDAVTNVAGDAAGAVTDAANGAAGAVTDAANGAAGAVTDVANGVAGAVTDAAGNAVSAVGNGISALGDFFKRKLPNGVELNIPANGIESKLLSFIADGTVDETTWFNFDRINFATGSSALTAESAEQVKNISDILAAYPKVKLKLGGYTDNTGSADGNLRLSQNRANKVMAAILANGIDASRLAAEGYGSAHPVASNDTEEGKAQNRRIAVRITAK</sequence>
<comment type="subcellular location">
    <subcellularLocation>
        <location evidence="1">Cell outer membrane</location>
    </subcellularLocation>
</comment>
<gene>
    <name evidence="6" type="ORF">DJ013_13100</name>
</gene>
<dbReference type="OrthoDB" id="9782229at2"/>
<dbReference type="Pfam" id="PF00691">
    <property type="entry name" value="OmpA"/>
    <property type="match status" value="1"/>
</dbReference>